<organism evidence="1 2">
    <name type="scientific">Nepenthes gracilis</name>
    <name type="common">Slender pitcher plant</name>
    <dbReference type="NCBI Taxonomy" id="150966"/>
    <lineage>
        <taxon>Eukaryota</taxon>
        <taxon>Viridiplantae</taxon>
        <taxon>Streptophyta</taxon>
        <taxon>Embryophyta</taxon>
        <taxon>Tracheophyta</taxon>
        <taxon>Spermatophyta</taxon>
        <taxon>Magnoliopsida</taxon>
        <taxon>eudicotyledons</taxon>
        <taxon>Gunneridae</taxon>
        <taxon>Pentapetalae</taxon>
        <taxon>Caryophyllales</taxon>
        <taxon>Nepenthaceae</taxon>
        <taxon>Nepenthes</taxon>
    </lineage>
</organism>
<evidence type="ECO:0000313" key="2">
    <source>
        <dbReference type="Proteomes" id="UP001279734"/>
    </source>
</evidence>
<keyword evidence="2" id="KW-1185">Reference proteome</keyword>
<dbReference type="EMBL" id="BSYO01000001">
    <property type="protein sequence ID" value="GMG99670.1"/>
    <property type="molecule type" value="Genomic_DNA"/>
</dbReference>
<dbReference type="Proteomes" id="UP001279734">
    <property type="component" value="Unassembled WGS sequence"/>
</dbReference>
<proteinExistence type="predicted"/>
<name>A0AAD3P4Y7_NEPGR</name>
<sequence>MDRVTRAQQIAALKSDNDNLKCLNSRLLRDSAEKQRQITNLLEFNKSLECELAGCEGCCGCWCVCVWMVFGFVWCAKQQSCSVAMCVCVESSRSRA</sequence>
<accession>A0AAD3P4Y7</accession>
<comment type="caution">
    <text evidence="1">The sequence shown here is derived from an EMBL/GenBank/DDBJ whole genome shotgun (WGS) entry which is preliminary data.</text>
</comment>
<evidence type="ECO:0000313" key="1">
    <source>
        <dbReference type="EMBL" id="GMG99670.1"/>
    </source>
</evidence>
<dbReference type="AlphaFoldDB" id="A0AAD3P4Y7"/>
<protein>
    <submittedName>
        <fullName evidence="1">Uncharacterized protein</fullName>
    </submittedName>
</protein>
<gene>
    <name evidence="1" type="ORF">Nepgr_001510</name>
</gene>
<reference evidence="1" key="1">
    <citation type="submission" date="2023-05" db="EMBL/GenBank/DDBJ databases">
        <title>Nepenthes gracilis genome sequencing.</title>
        <authorList>
            <person name="Fukushima K."/>
        </authorList>
    </citation>
    <scope>NUCLEOTIDE SEQUENCE</scope>
    <source>
        <strain evidence="1">SING2019-196</strain>
    </source>
</reference>